<evidence type="ECO:0000313" key="2">
    <source>
        <dbReference type="Proteomes" id="UP000008798"/>
    </source>
</evidence>
<dbReference type="EMBL" id="FP929038">
    <property type="protein sequence ID" value="CBK80864.1"/>
    <property type="molecule type" value="Genomic_DNA"/>
</dbReference>
<reference evidence="1 2" key="1">
    <citation type="submission" date="2010-03" db="EMBL/GenBank/DDBJ databases">
        <title>The genome sequence of Coprococcus catus GD/7.</title>
        <authorList>
            <consortium name="metaHIT consortium -- http://www.metahit.eu/"/>
            <person name="Pajon A."/>
            <person name="Turner K."/>
            <person name="Parkhill J."/>
            <person name="Duncan S."/>
            <person name="Flint H."/>
        </authorList>
    </citation>
    <scope>NUCLEOTIDE SEQUENCE [LARGE SCALE GENOMIC DNA]</scope>
    <source>
        <strain evidence="1 2">GD/7</strain>
    </source>
</reference>
<dbReference type="HOGENOM" id="CLU_2394686_0_0_9"/>
<organism evidence="1 2">
    <name type="scientific">Coprococcus catus GD/7</name>
    <dbReference type="NCBI Taxonomy" id="717962"/>
    <lineage>
        <taxon>Bacteria</taxon>
        <taxon>Bacillati</taxon>
        <taxon>Bacillota</taxon>
        <taxon>Clostridia</taxon>
        <taxon>Lachnospirales</taxon>
        <taxon>Lachnospiraceae</taxon>
        <taxon>Coprococcus</taxon>
    </lineage>
</organism>
<protein>
    <submittedName>
        <fullName evidence="1">Uncharacterized protein</fullName>
    </submittedName>
</protein>
<proteinExistence type="predicted"/>
<dbReference type="Proteomes" id="UP000008798">
    <property type="component" value="Chromosome"/>
</dbReference>
<dbReference type="RefSeq" id="WP_015514432.1">
    <property type="nucleotide sequence ID" value="NC_021009.1"/>
</dbReference>
<gene>
    <name evidence="1" type="ORF">CC1_21640</name>
</gene>
<accession>D4J943</accession>
<evidence type="ECO:0000313" key="1">
    <source>
        <dbReference type="EMBL" id="CBK80864.1"/>
    </source>
</evidence>
<dbReference type="AlphaFoldDB" id="D4J943"/>
<dbReference type="STRING" id="717962.CC1_21640"/>
<reference evidence="1 2" key="2">
    <citation type="submission" date="2010-03" db="EMBL/GenBank/DDBJ databases">
        <authorList>
            <person name="Pajon A."/>
        </authorList>
    </citation>
    <scope>NUCLEOTIDE SEQUENCE [LARGE SCALE GENOMIC DNA]</scope>
    <source>
        <strain evidence="1 2">GD/7</strain>
    </source>
</reference>
<dbReference type="KEGG" id="cct:CC1_21640"/>
<sequence>MYQELKSNENFSDKYPTWIIAYCLDTNSFFATNQRYFFWEYEKEFSCENDAISYFKTHLDEFWKIRNGILSSTGGWNTNSDLYLENLRESFKI</sequence>
<name>D4J943_9FIRM</name>